<sequence length="209" mass="22999">MSSPFSFSIASSSDVPEMLEFLLTDFLFSVPLNLAVGMTREDAYDRYLASVEVSVANGTSAVVRNEDGVVIGVRLSGFEDRDKPIFPTNISSLGLKPRTIARLLNKINYGRWDLIPSDIHRVFEVRVVSVAKKYRGRGIAKDLLSFELDAVRENGARGAVADLVAIASQGLFSVDGYSVLREIVYEDYLDEEGKPVFVCPDGSKKVQLV</sequence>
<evidence type="ECO:0000256" key="12">
    <source>
        <dbReference type="ARBA" id="ARBA00052491"/>
    </source>
</evidence>
<comment type="catalytic activity">
    <reaction evidence="8">
        <text>dopamine + acetyl-CoA = N-acetyldopamine + CoA + H(+)</text>
        <dbReference type="Rhea" id="RHEA:51388"/>
        <dbReference type="ChEBI" id="CHEBI:15378"/>
        <dbReference type="ChEBI" id="CHEBI:57287"/>
        <dbReference type="ChEBI" id="CHEBI:57288"/>
        <dbReference type="ChEBI" id="CHEBI:59905"/>
        <dbReference type="ChEBI" id="CHEBI:125678"/>
    </reaction>
    <physiologicalReaction direction="left-to-right" evidence="8">
        <dbReference type="Rhea" id="RHEA:51389"/>
    </physiologicalReaction>
</comment>
<dbReference type="EC" id="2.3.1.87" evidence="4"/>
<comment type="catalytic activity">
    <reaction evidence="10">
        <text>serotonin + hexadecanoyl-CoA = N-hexadecanoyl-serotonin + CoA + H(+)</text>
        <dbReference type="Rhea" id="RHEA:51384"/>
        <dbReference type="ChEBI" id="CHEBI:15378"/>
        <dbReference type="ChEBI" id="CHEBI:57287"/>
        <dbReference type="ChEBI" id="CHEBI:57379"/>
        <dbReference type="ChEBI" id="CHEBI:134059"/>
        <dbReference type="ChEBI" id="CHEBI:350546"/>
    </reaction>
    <physiologicalReaction direction="left-to-right" evidence="10">
        <dbReference type="Rhea" id="RHEA:51385"/>
    </physiologicalReaction>
</comment>
<dbReference type="InterPro" id="IPR016181">
    <property type="entry name" value="Acyl_CoA_acyltransferase"/>
</dbReference>
<dbReference type="Gene3D" id="3.40.630.30">
    <property type="match status" value="1"/>
</dbReference>
<evidence type="ECO:0000313" key="13">
    <source>
        <dbReference type="EMBL" id="GMR31526.1"/>
    </source>
</evidence>
<dbReference type="EMBL" id="BTRK01000001">
    <property type="protein sequence ID" value="GMR31526.1"/>
    <property type="molecule type" value="Genomic_DNA"/>
</dbReference>
<evidence type="ECO:0000256" key="1">
    <source>
        <dbReference type="ARBA" id="ARBA00022679"/>
    </source>
</evidence>
<keyword evidence="14" id="KW-1185">Reference proteome</keyword>
<evidence type="ECO:0000313" key="14">
    <source>
        <dbReference type="Proteomes" id="UP001328107"/>
    </source>
</evidence>
<evidence type="ECO:0000256" key="10">
    <source>
        <dbReference type="ARBA" id="ARBA00052178"/>
    </source>
</evidence>
<comment type="similarity">
    <text evidence="3">Belongs to the acetyltransferase family. AANAT subfamily.</text>
</comment>
<evidence type="ECO:0000256" key="5">
    <source>
        <dbReference type="ARBA" id="ARBA00050189"/>
    </source>
</evidence>
<dbReference type="Proteomes" id="UP001328107">
    <property type="component" value="Unassembled WGS sequence"/>
</dbReference>
<comment type="catalytic activity">
    <reaction evidence="7">
        <text>serotonin + (5Z,8Z,11Z,14Z)-eicosatetraenoyl-CoA = N-[(5Z,8Z,11Z,14Z)-eicosatetraenoyl]-serotonin + CoA + H(+)</text>
        <dbReference type="Rhea" id="RHEA:51396"/>
        <dbReference type="ChEBI" id="CHEBI:15378"/>
        <dbReference type="ChEBI" id="CHEBI:57287"/>
        <dbReference type="ChEBI" id="CHEBI:57368"/>
        <dbReference type="ChEBI" id="CHEBI:132255"/>
        <dbReference type="ChEBI" id="CHEBI:350546"/>
    </reaction>
    <physiologicalReaction direction="left-to-right" evidence="7">
        <dbReference type="Rhea" id="RHEA:51397"/>
    </physiologicalReaction>
</comment>
<evidence type="ECO:0000256" key="8">
    <source>
        <dbReference type="ARBA" id="ARBA00051711"/>
    </source>
</evidence>
<accession>A0AAN4Z2T7</accession>
<evidence type="ECO:0000256" key="3">
    <source>
        <dbReference type="ARBA" id="ARBA00038182"/>
    </source>
</evidence>
<gene>
    <name evidence="13" type="ORF">PMAYCL1PPCAC_01721</name>
</gene>
<comment type="pathway">
    <text evidence="2">Aromatic compound metabolism; melatonin biosynthesis; melatonin from serotonin: step 1/2.</text>
</comment>
<evidence type="ECO:0000256" key="2">
    <source>
        <dbReference type="ARBA" id="ARBA00037926"/>
    </source>
</evidence>
<keyword evidence="1" id="KW-0808">Transferase</keyword>
<dbReference type="SUPFAM" id="SSF55729">
    <property type="entry name" value="Acyl-CoA N-acyltransferases (Nat)"/>
    <property type="match status" value="1"/>
</dbReference>
<dbReference type="CDD" id="cd04301">
    <property type="entry name" value="NAT_SF"/>
    <property type="match status" value="1"/>
</dbReference>
<comment type="caution">
    <text evidence="13">The sequence shown here is derived from an EMBL/GenBank/DDBJ whole genome shotgun (WGS) entry which is preliminary data.</text>
</comment>
<evidence type="ECO:0000256" key="7">
    <source>
        <dbReference type="ARBA" id="ARBA00051284"/>
    </source>
</evidence>
<comment type="catalytic activity">
    <reaction evidence="9">
        <text>serotonin + (9Z)-octadecenoyl-CoA = N-(9Z-octadecenoyl)-serotonin + CoA + H(+)</text>
        <dbReference type="Rhea" id="RHEA:51392"/>
        <dbReference type="ChEBI" id="CHEBI:15378"/>
        <dbReference type="ChEBI" id="CHEBI:57287"/>
        <dbReference type="ChEBI" id="CHEBI:57387"/>
        <dbReference type="ChEBI" id="CHEBI:134064"/>
        <dbReference type="ChEBI" id="CHEBI:350546"/>
    </reaction>
    <physiologicalReaction direction="left-to-right" evidence="9">
        <dbReference type="Rhea" id="RHEA:51393"/>
    </physiologicalReaction>
</comment>
<proteinExistence type="inferred from homology"/>
<comment type="catalytic activity">
    <reaction evidence="11">
        <text>dopamine + hexadecanoyl-CoA = N-hexadecanoyl-dopamine + CoA + H(+)</text>
        <dbReference type="Rhea" id="RHEA:51376"/>
        <dbReference type="ChEBI" id="CHEBI:15378"/>
        <dbReference type="ChEBI" id="CHEBI:57287"/>
        <dbReference type="ChEBI" id="CHEBI:57379"/>
        <dbReference type="ChEBI" id="CHEBI:59905"/>
        <dbReference type="ChEBI" id="CHEBI:134058"/>
    </reaction>
    <physiologicalReaction direction="left-to-right" evidence="11">
        <dbReference type="Rhea" id="RHEA:51377"/>
    </physiologicalReaction>
</comment>
<comment type="catalytic activity">
    <reaction evidence="5">
        <text>dopamine + (9Z)-octadecenoyl-CoA = N-(9Z-octadecanoyl)-dopamine + CoA + H(+)</text>
        <dbReference type="Rhea" id="RHEA:51380"/>
        <dbReference type="ChEBI" id="CHEBI:15378"/>
        <dbReference type="ChEBI" id="CHEBI:31883"/>
        <dbReference type="ChEBI" id="CHEBI:57287"/>
        <dbReference type="ChEBI" id="CHEBI:57387"/>
        <dbReference type="ChEBI" id="CHEBI:59905"/>
    </reaction>
    <physiologicalReaction direction="left-to-right" evidence="5">
        <dbReference type="Rhea" id="RHEA:51381"/>
    </physiologicalReaction>
</comment>
<reference evidence="14" key="1">
    <citation type="submission" date="2022-10" db="EMBL/GenBank/DDBJ databases">
        <title>Genome assembly of Pristionchus species.</title>
        <authorList>
            <person name="Yoshida K."/>
            <person name="Sommer R.J."/>
        </authorList>
    </citation>
    <scope>NUCLEOTIDE SEQUENCE [LARGE SCALE GENOMIC DNA]</scope>
    <source>
        <strain evidence="14">RS5460</strain>
    </source>
</reference>
<dbReference type="GO" id="GO:0004059">
    <property type="term" value="F:aralkylamine N-acetyltransferase activity"/>
    <property type="evidence" value="ECO:0007669"/>
    <property type="project" value="UniProtKB-EC"/>
</dbReference>
<dbReference type="PANTHER" id="PTHR20905:SF30">
    <property type="entry name" value="N-ACETYLTRANSFERASE DOMAIN-CONTAINING PROTEIN"/>
    <property type="match status" value="1"/>
</dbReference>
<protein>
    <recommendedName>
        <fullName evidence="4">aralkylamine N-acetyltransferase</fullName>
        <ecNumber evidence="4">2.3.1.87</ecNumber>
    </recommendedName>
</protein>
<evidence type="ECO:0000256" key="6">
    <source>
        <dbReference type="ARBA" id="ARBA00050849"/>
    </source>
</evidence>
<organism evidence="13 14">
    <name type="scientific">Pristionchus mayeri</name>
    <dbReference type="NCBI Taxonomy" id="1317129"/>
    <lineage>
        <taxon>Eukaryota</taxon>
        <taxon>Metazoa</taxon>
        <taxon>Ecdysozoa</taxon>
        <taxon>Nematoda</taxon>
        <taxon>Chromadorea</taxon>
        <taxon>Rhabditida</taxon>
        <taxon>Rhabditina</taxon>
        <taxon>Diplogasteromorpha</taxon>
        <taxon>Diplogasteroidea</taxon>
        <taxon>Neodiplogasteridae</taxon>
        <taxon>Pristionchus</taxon>
    </lineage>
</organism>
<name>A0AAN4Z2T7_9BILA</name>
<dbReference type="AlphaFoldDB" id="A0AAN4Z2T7"/>
<feature type="non-terminal residue" evidence="13">
    <location>
        <position position="209"/>
    </location>
</feature>
<dbReference type="PANTHER" id="PTHR20905">
    <property type="entry name" value="N-ACETYLTRANSFERASE-RELATED"/>
    <property type="match status" value="1"/>
</dbReference>
<evidence type="ECO:0000256" key="9">
    <source>
        <dbReference type="ARBA" id="ARBA00051823"/>
    </source>
</evidence>
<comment type="catalytic activity">
    <reaction evidence="6">
        <text>serotonin + octadecanoyl-CoA = N-octadecanoyl-serotonin + CoA + H(+)</text>
        <dbReference type="Rhea" id="RHEA:51400"/>
        <dbReference type="ChEBI" id="CHEBI:15378"/>
        <dbReference type="ChEBI" id="CHEBI:57287"/>
        <dbReference type="ChEBI" id="CHEBI:57394"/>
        <dbReference type="ChEBI" id="CHEBI:134065"/>
        <dbReference type="ChEBI" id="CHEBI:350546"/>
    </reaction>
    <physiologicalReaction direction="left-to-right" evidence="6">
        <dbReference type="Rhea" id="RHEA:51401"/>
    </physiologicalReaction>
</comment>
<evidence type="ECO:0000256" key="4">
    <source>
        <dbReference type="ARBA" id="ARBA00039114"/>
    </source>
</evidence>
<dbReference type="FunFam" id="3.40.630.30:FF:000046">
    <property type="entry name" value="Dopamine N-acetyltransferase"/>
    <property type="match status" value="1"/>
</dbReference>
<comment type="catalytic activity">
    <reaction evidence="12">
        <text>serotonin + acetyl-CoA = N-acetylserotonin + CoA + H(+)</text>
        <dbReference type="Rhea" id="RHEA:25217"/>
        <dbReference type="ChEBI" id="CHEBI:15378"/>
        <dbReference type="ChEBI" id="CHEBI:17697"/>
        <dbReference type="ChEBI" id="CHEBI:57287"/>
        <dbReference type="ChEBI" id="CHEBI:57288"/>
        <dbReference type="ChEBI" id="CHEBI:350546"/>
        <dbReference type="EC" id="2.3.1.87"/>
    </reaction>
    <physiologicalReaction direction="left-to-right" evidence="12">
        <dbReference type="Rhea" id="RHEA:25218"/>
    </physiologicalReaction>
</comment>
<evidence type="ECO:0000256" key="11">
    <source>
        <dbReference type="ARBA" id="ARBA00052335"/>
    </source>
</evidence>